<dbReference type="OrthoDB" id="33257at10239"/>
<dbReference type="EMBL" id="KP007360">
    <property type="protein sequence ID" value="AIZ02205.1"/>
    <property type="molecule type" value="Genomic_DNA"/>
</dbReference>
<dbReference type="Proteomes" id="UP000030716">
    <property type="component" value="Segment"/>
</dbReference>
<gene>
    <name evidence="1" type="ORF">VR20_147</name>
</gene>
<protein>
    <submittedName>
        <fullName evidence="1">Uncharacterized protein</fullName>
    </submittedName>
</protein>
<accession>A0A0A7HFE5</accession>
<name>A0A0A7HFE5_9CAUD</name>
<dbReference type="KEGG" id="vg:26633966"/>
<reference evidence="1 2" key="1">
    <citation type="submission" date="2014-10" db="EMBL/GenBank/DDBJ databases">
        <title>VR bacteriophages - a small but diverse group of low-temperature viruses.</title>
        <authorList>
            <person name="Kaliniene L."/>
            <person name="Meskys R."/>
            <person name="Simoliunas E."/>
            <person name="Zajanckauskaite A."/>
            <person name="Truncaite L."/>
        </authorList>
    </citation>
    <scope>NUCLEOTIDE SEQUENCE [LARGE SCALE GENOMIC DNA]</scope>
</reference>
<sequence>MLVLKLAFYDPETKTTTTKRCSISYECQFGEVETDGESFMAIADSTFAKPKIIPLVNVAAYLVAPEEMTYHTIQHMAKDDNAPAGFVI</sequence>
<organism evidence="1 2">
    <name type="scientific">Escherichia phage vB_EcoM_VR20</name>
    <dbReference type="NCBI Taxonomy" id="1567027"/>
    <lineage>
        <taxon>Viruses</taxon>
        <taxon>Duplodnaviria</taxon>
        <taxon>Heunggongvirae</taxon>
        <taxon>Uroviricota</taxon>
        <taxon>Caudoviricetes</taxon>
        <taxon>Pantevenvirales</taxon>
        <taxon>Straboviridae</taxon>
        <taxon>Tevenvirinae</taxon>
        <taxon>Gaprivervirus</taxon>
        <taxon>Gaprivervirus vr20</taxon>
    </lineage>
</organism>
<proteinExistence type="predicted"/>
<dbReference type="RefSeq" id="YP_009207326.1">
    <property type="nucleotide sequence ID" value="NC_028894.1"/>
</dbReference>
<evidence type="ECO:0000313" key="2">
    <source>
        <dbReference type="Proteomes" id="UP000030716"/>
    </source>
</evidence>
<keyword evidence="2" id="KW-1185">Reference proteome</keyword>
<dbReference type="GeneID" id="26633966"/>
<evidence type="ECO:0000313" key="1">
    <source>
        <dbReference type="EMBL" id="AIZ02205.1"/>
    </source>
</evidence>